<evidence type="ECO:0000256" key="2">
    <source>
        <dbReference type="ARBA" id="ARBA00024446"/>
    </source>
</evidence>
<dbReference type="NCBIfam" id="TIGR02704">
    <property type="entry name" value="carboxysome_B"/>
    <property type="match status" value="1"/>
</dbReference>
<dbReference type="Pfam" id="PF03319">
    <property type="entry name" value="EutN_CcmL"/>
    <property type="match status" value="1"/>
</dbReference>
<dbReference type="Gene3D" id="2.40.50.220">
    <property type="entry name" value="EutN/Ccml"/>
    <property type="match status" value="1"/>
</dbReference>
<proteinExistence type="predicted"/>
<dbReference type="SUPFAM" id="SSF159133">
    <property type="entry name" value="EutN/CcmL-like"/>
    <property type="match status" value="1"/>
</dbReference>
<reference evidence="3" key="1">
    <citation type="submission" date="2018-06" db="EMBL/GenBank/DDBJ databases">
        <authorList>
            <person name="Zhirakovskaya E."/>
        </authorList>
    </citation>
    <scope>NUCLEOTIDE SEQUENCE</scope>
</reference>
<dbReference type="CDD" id="cd01614">
    <property type="entry name" value="EutN_CcmL"/>
    <property type="match status" value="1"/>
</dbReference>
<dbReference type="AlphaFoldDB" id="A0A3B0ZR64"/>
<dbReference type="InterPro" id="IPR014077">
    <property type="entry name" value="CsoS4B"/>
</dbReference>
<gene>
    <name evidence="3" type="ORF">MNBD_GAMMA18-43</name>
</gene>
<dbReference type="EMBL" id="UOFP01000294">
    <property type="protein sequence ID" value="VAW89837.1"/>
    <property type="molecule type" value="Genomic_DNA"/>
</dbReference>
<keyword evidence="2" id="KW-1283">Bacterial microcompartment</keyword>
<dbReference type="PANTHER" id="PTHR36539">
    <property type="entry name" value="ETHANOLAMINE UTILIZATION PROTEIN EUTN"/>
    <property type="match status" value="1"/>
</dbReference>
<organism evidence="3">
    <name type="scientific">hydrothermal vent metagenome</name>
    <dbReference type="NCBI Taxonomy" id="652676"/>
    <lineage>
        <taxon>unclassified sequences</taxon>
        <taxon>metagenomes</taxon>
        <taxon>ecological metagenomes</taxon>
    </lineage>
</organism>
<accession>A0A3B0ZR64</accession>
<evidence type="ECO:0000313" key="3">
    <source>
        <dbReference type="EMBL" id="VAW89837.1"/>
    </source>
</evidence>
<comment type="subcellular location">
    <subcellularLocation>
        <location evidence="1">Bacterial microcompartment</location>
    </subcellularLocation>
</comment>
<dbReference type="PANTHER" id="PTHR36539:SF1">
    <property type="entry name" value="BACTERIAL MICROCOMPARTMENT SHELL VERTEX PROTEIN EUTN"/>
    <property type="match status" value="1"/>
</dbReference>
<dbReference type="GO" id="GO:0031469">
    <property type="term" value="C:bacterial microcompartment"/>
    <property type="evidence" value="ECO:0007669"/>
    <property type="project" value="UniProtKB-SubCell"/>
</dbReference>
<protein>
    <submittedName>
        <fullName evidence="3">Putative carboxysome peptide B</fullName>
    </submittedName>
</protein>
<evidence type="ECO:0000256" key="1">
    <source>
        <dbReference type="ARBA" id="ARBA00024322"/>
    </source>
</evidence>
<name>A0A3B0ZR64_9ZZZZ</name>
<sequence>MEILQVTGSLVCTLRHPGLHQVSLRVLRSSSGKLQVAVDTCGCREGNWVFVVSGSAARYAYGDPTLMTDLTVGGIIDFWDEERGQTEPSAEGSALKN</sequence>
<dbReference type="InterPro" id="IPR036677">
    <property type="entry name" value="EutN_CcmL_sf"/>
</dbReference>
<dbReference type="InterPro" id="IPR004992">
    <property type="entry name" value="EutN_CcmL"/>
</dbReference>
<dbReference type="PROSITE" id="PS51932">
    <property type="entry name" value="BMV"/>
    <property type="match status" value="1"/>
</dbReference>